<dbReference type="RefSeq" id="WP_015615024.1">
    <property type="nucleotide sequence ID" value="NC_021182.1"/>
</dbReference>
<organism evidence="1 2">
    <name type="scientific">Clostridium pasteurianum BC1</name>
    <dbReference type="NCBI Taxonomy" id="86416"/>
    <lineage>
        <taxon>Bacteria</taxon>
        <taxon>Bacillati</taxon>
        <taxon>Bacillota</taxon>
        <taxon>Clostridia</taxon>
        <taxon>Eubacteriales</taxon>
        <taxon>Clostridiaceae</taxon>
        <taxon>Clostridium</taxon>
    </lineage>
</organism>
<evidence type="ECO:0000313" key="2">
    <source>
        <dbReference type="Proteomes" id="UP000013523"/>
    </source>
</evidence>
<reference evidence="1 2" key="1">
    <citation type="submission" date="2012-01" db="EMBL/GenBank/DDBJ databases">
        <title>Complete sequence of chromosome of Clostridium pasteurianum BC1.</title>
        <authorList>
            <consortium name="US DOE Joint Genome Institute"/>
            <person name="Lucas S."/>
            <person name="Han J."/>
            <person name="Lapidus A."/>
            <person name="Cheng J.-F."/>
            <person name="Goodwin L."/>
            <person name="Pitluck S."/>
            <person name="Peters L."/>
            <person name="Mikhailova N."/>
            <person name="Teshima H."/>
            <person name="Detter J.C."/>
            <person name="Han C."/>
            <person name="Tapia R."/>
            <person name="Land M."/>
            <person name="Hauser L."/>
            <person name="Kyrpides N."/>
            <person name="Ivanova N."/>
            <person name="Pagani I."/>
            <person name="Dunn J."/>
            <person name="Taghavi S."/>
            <person name="Francis A."/>
            <person name="van der Lelie D."/>
            <person name="Woyke T."/>
        </authorList>
    </citation>
    <scope>NUCLEOTIDE SEQUENCE [LARGE SCALE GENOMIC DNA]</scope>
    <source>
        <strain evidence="1 2">BC1</strain>
    </source>
</reference>
<dbReference type="HOGENOM" id="CLU_1913439_0_0_9"/>
<sequence length="132" mass="15345">MNALQKINKCINKLENMTQDEFDAIVVEKNIDKKVYNEKDYVGEGFSILLPNKPKVQLIEKYVSNTIRFNKNNFSTSKNIVHSSCTINYEDINKFDKENHSIKIIIQEIENLMAKINEQKDNIFKDDLSKAA</sequence>
<keyword evidence="2" id="KW-1185">Reference proteome</keyword>
<protein>
    <submittedName>
        <fullName evidence="1">Uncharacterized protein</fullName>
    </submittedName>
</protein>
<gene>
    <name evidence="1" type="ORF">Clopa_1798</name>
</gene>
<dbReference type="STRING" id="86416.Clopa_1798"/>
<dbReference type="Proteomes" id="UP000013523">
    <property type="component" value="Chromosome"/>
</dbReference>
<dbReference type="PATRIC" id="fig|86416.3.peg.1774"/>
<dbReference type="AlphaFoldDB" id="R4K4Q3"/>
<name>R4K4Q3_CLOPA</name>
<evidence type="ECO:0000313" key="1">
    <source>
        <dbReference type="EMBL" id="AGK96706.1"/>
    </source>
</evidence>
<dbReference type="EMBL" id="CP003261">
    <property type="protein sequence ID" value="AGK96706.1"/>
    <property type="molecule type" value="Genomic_DNA"/>
</dbReference>
<proteinExistence type="predicted"/>
<accession>R4K4Q3</accession>
<dbReference type="KEGG" id="cpas:Clopa_1798"/>